<feature type="domain" description="Lipoxygenase" evidence="7">
    <location>
        <begin position="1"/>
        <end position="180"/>
    </location>
</feature>
<dbReference type="InterPro" id="IPR020833">
    <property type="entry name" value="LipOase_Fe_BS"/>
</dbReference>
<accession>A0ABM3F5H4</accession>
<evidence type="ECO:0000259" key="7">
    <source>
        <dbReference type="PROSITE" id="PS51393"/>
    </source>
</evidence>
<reference evidence="9" key="1">
    <citation type="submission" date="2025-08" db="UniProtKB">
        <authorList>
            <consortium name="RefSeq"/>
        </authorList>
    </citation>
    <scope>IDENTIFICATION</scope>
</reference>
<evidence type="ECO:0000256" key="4">
    <source>
        <dbReference type="ARBA" id="ARBA00023002"/>
    </source>
</evidence>
<dbReference type="PROSITE" id="PS00711">
    <property type="entry name" value="LIPOXYGENASE_1"/>
    <property type="match status" value="1"/>
</dbReference>
<dbReference type="PANTHER" id="PTHR11771">
    <property type="entry name" value="LIPOXYGENASE"/>
    <property type="match status" value="1"/>
</dbReference>
<dbReference type="RefSeq" id="XP_045578571.1">
    <property type="nucleotide sequence ID" value="XM_045722615.1"/>
</dbReference>
<evidence type="ECO:0000256" key="3">
    <source>
        <dbReference type="ARBA" id="ARBA00022964"/>
    </source>
</evidence>
<keyword evidence="3 6" id="KW-0223">Dioxygenase</keyword>
<organism evidence="8 9">
    <name type="scientific">Salmo salar</name>
    <name type="common">Atlantic salmon</name>
    <dbReference type="NCBI Taxonomy" id="8030"/>
    <lineage>
        <taxon>Eukaryota</taxon>
        <taxon>Metazoa</taxon>
        <taxon>Chordata</taxon>
        <taxon>Craniata</taxon>
        <taxon>Vertebrata</taxon>
        <taxon>Euteleostomi</taxon>
        <taxon>Actinopterygii</taxon>
        <taxon>Neopterygii</taxon>
        <taxon>Teleostei</taxon>
        <taxon>Protacanthopterygii</taxon>
        <taxon>Salmoniformes</taxon>
        <taxon>Salmonidae</taxon>
        <taxon>Salmoninae</taxon>
        <taxon>Salmo</taxon>
    </lineage>
</organism>
<keyword evidence="2 6" id="KW-0479">Metal-binding</keyword>
<dbReference type="Gene3D" id="1.20.245.10">
    <property type="entry name" value="Lipoxygenase-1, Domain 5"/>
    <property type="match status" value="1"/>
</dbReference>
<comment type="similarity">
    <text evidence="6">Belongs to the lipoxygenase family.</text>
</comment>
<dbReference type="Proteomes" id="UP001652741">
    <property type="component" value="Chromosome ssa08"/>
</dbReference>
<keyword evidence="8" id="KW-1185">Reference proteome</keyword>
<evidence type="ECO:0000256" key="6">
    <source>
        <dbReference type="RuleBase" id="RU003974"/>
    </source>
</evidence>
<name>A0ABM3F5H4_SALSA</name>
<dbReference type="PRINTS" id="PR00087">
    <property type="entry name" value="LIPOXYGENASE"/>
</dbReference>
<protein>
    <submittedName>
        <fullName evidence="9">Hydroperoxide isomerase ALOXE3-like</fullName>
    </submittedName>
</protein>
<dbReference type="GeneID" id="106610315"/>
<dbReference type="SUPFAM" id="SSF48484">
    <property type="entry name" value="Lipoxigenase"/>
    <property type="match status" value="1"/>
</dbReference>
<dbReference type="Pfam" id="PF00305">
    <property type="entry name" value="Lipoxygenase"/>
    <property type="match status" value="1"/>
</dbReference>
<evidence type="ECO:0000313" key="9">
    <source>
        <dbReference type="RefSeq" id="XP_045578571.1"/>
    </source>
</evidence>
<comment type="cofactor">
    <cofactor evidence="1 6">
        <name>Fe cation</name>
        <dbReference type="ChEBI" id="CHEBI:24875"/>
    </cofactor>
</comment>
<dbReference type="InterPro" id="IPR013819">
    <property type="entry name" value="LipOase_C"/>
</dbReference>
<dbReference type="PROSITE" id="PS51393">
    <property type="entry name" value="LIPOXYGENASE_3"/>
    <property type="match status" value="1"/>
</dbReference>
<keyword evidence="4 6" id="KW-0560">Oxidoreductase</keyword>
<evidence type="ECO:0000313" key="8">
    <source>
        <dbReference type="Proteomes" id="UP001652741"/>
    </source>
</evidence>
<proteinExistence type="inferred from homology"/>
<keyword evidence="5 6" id="KW-0408">Iron</keyword>
<sequence length="180" mass="20444">MICVLPGYDNPIFLPTDSEYTWLLAKIFVRNAAFAEHELNFHLLRTHLLAEMFAVSTLCSLPMVHPLNKLLISHFRYTLQINTLARQTLISENGVITENASVGGSGMMEFLKKVVASLTYSSLCMPEDITARGLESIPNFLYRDDGLRLRDIIHRFVHNVIGHYYTCDSDVQNDSRPDLP</sequence>
<dbReference type="InterPro" id="IPR000907">
    <property type="entry name" value="LipOase"/>
</dbReference>
<evidence type="ECO:0000256" key="2">
    <source>
        <dbReference type="ARBA" id="ARBA00022723"/>
    </source>
</evidence>
<gene>
    <name evidence="9" type="primary">LOC106610315</name>
</gene>
<evidence type="ECO:0000256" key="1">
    <source>
        <dbReference type="ARBA" id="ARBA00001962"/>
    </source>
</evidence>
<evidence type="ECO:0000256" key="5">
    <source>
        <dbReference type="ARBA" id="ARBA00023004"/>
    </source>
</evidence>
<dbReference type="InterPro" id="IPR036226">
    <property type="entry name" value="LipOase_C_sf"/>
</dbReference>